<feature type="signal peptide" evidence="1">
    <location>
        <begin position="1"/>
        <end position="20"/>
    </location>
</feature>
<keyword evidence="3" id="KW-1185">Reference proteome</keyword>
<gene>
    <name evidence="2" type="primary">LOC115578815</name>
</gene>
<reference evidence="2" key="1">
    <citation type="submission" date="2021-04" db="EMBL/GenBank/DDBJ databases">
        <authorList>
            <consortium name="Wellcome Sanger Institute Data Sharing"/>
        </authorList>
    </citation>
    <scope>NUCLEOTIDE SEQUENCE [LARGE SCALE GENOMIC DNA]</scope>
</reference>
<evidence type="ECO:0000313" key="2">
    <source>
        <dbReference type="Ensembl" id="ENSSAUP00010002821.1"/>
    </source>
</evidence>
<dbReference type="OMA" id="QSAVMKF"/>
<protein>
    <submittedName>
        <fullName evidence="2">Type-4 ice-structuring protein LS-12-like</fullName>
    </submittedName>
</protein>
<reference evidence="2" key="2">
    <citation type="submission" date="2025-08" db="UniProtKB">
        <authorList>
            <consortium name="Ensembl"/>
        </authorList>
    </citation>
    <scope>IDENTIFICATION</scope>
</reference>
<dbReference type="SUPFAM" id="SSF58113">
    <property type="entry name" value="Apolipoprotein A-I"/>
    <property type="match status" value="1"/>
</dbReference>
<dbReference type="Ensembl" id="ENSSAUT00010002999.1">
    <property type="protein sequence ID" value="ENSSAUP00010002821.1"/>
    <property type="gene ID" value="ENSSAUG00010001418.1"/>
</dbReference>
<proteinExistence type="predicted"/>
<dbReference type="Gene3D" id="1.20.120.20">
    <property type="entry name" value="Apolipoprotein"/>
    <property type="match status" value="1"/>
</dbReference>
<organism evidence="2 3">
    <name type="scientific">Sparus aurata</name>
    <name type="common">Gilthead sea bream</name>
    <dbReference type="NCBI Taxonomy" id="8175"/>
    <lineage>
        <taxon>Eukaryota</taxon>
        <taxon>Metazoa</taxon>
        <taxon>Chordata</taxon>
        <taxon>Craniata</taxon>
        <taxon>Vertebrata</taxon>
        <taxon>Euteleostomi</taxon>
        <taxon>Actinopterygii</taxon>
        <taxon>Neopterygii</taxon>
        <taxon>Teleostei</taxon>
        <taxon>Neoteleostei</taxon>
        <taxon>Acanthomorphata</taxon>
        <taxon>Eupercaria</taxon>
        <taxon>Spariformes</taxon>
        <taxon>Sparidae</taxon>
        <taxon>Sparus</taxon>
    </lineage>
</organism>
<sequence length="121" mass="13447">MKLSLIVAVAVLALAHGSFAQDATDLQKIGQYFEEMKNKMTQDLTEFMRSQDLTSQAQSLQTQLEPLASQVQEQLKTVAASVEEQIKPMAASVQAQIQPMVTEFQKQTKPKPLLRPPSIMT</sequence>
<feature type="chain" id="PRO_5025397296" evidence="1">
    <location>
        <begin position="21"/>
        <end position="121"/>
    </location>
</feature>
<name>A0A671TN57_SPAAU</name>
<reference evidence="2" key="3">
    <citation type="submission" date="2025-09" db="UniProtKB">
        <authorList>
            <consortium name="Ensembl"/>
        </authorList>
    </citation>
    <scope>IDENTIFICATION</scope>
</reference>
<dbReference type="Proteomes" id="UP000472265">
    <property type="component" value="Chromosome 3"/>
</dbReference>
<accession>A0A671TN57</accession>
<dbReference type="GeneTree" id="ENSGT00760000119766"/>
<evidence type="ECO:0000256" key="1">
    <source>
        <dbReference type="SAM" id="SignalP"/>
    </source>
</evidence>
<dbReference type="AlphaFoldDB" id="A0A671TN57"/>
<keyword evidence="1" id="KW-0732">Signal</keyword>
<evidence type="ECO:0000313" key="3">
    <source>
        <dbReference type="Proteomes" id="UP000472265"/>
    </source>
</evidence>